<protein>
    <submittedName>
        <fullName evidence="1">Methyltransferase</fullName>
    </submittedName>
</protein>
<dbReference type="AlphaFoldDB" id="A0A0A0BNL4"/>
<keyword evidence="1" id="KW-0808">Transferase</keyword>
<keyword evidence="1" id="KW-0489">Methyltransferase</keyword>
<dbReference type="GO" id="GO:0008168">
    <property type="term" value="F:methyltransferase activity"/>
    <property type="evidence" value="ECO:0007669"/>
    <property type="project" value="UniProtKB-KW"/>
</dbReference>
<dbReference type="GO" id="GO:0032259">
    <property type="term" value="P:methylation"/>
    <property type="evidence" value="ECO:0007669"/>
    <property type="project" value="UniProtKB-KW"/>
</dbReference>
<sequence length="120" mass="13271">VRFAAADLASWDAHEEYDLVTASFLQSPVELPRAQVLRAAAGRVAQGGHLLLLTHAAPPPWAREPMHHHEFLTPQEEVDRLDLDPGAWTVAVAETRERQVTDPDGQAATLLDAVVLLRRR</sequence>
<dbReference type="Gene3D" id="3.40.50.150">
    <property type="entry name" value="Vaccinia Virus protein VP39"/>
    <property type="match status" value="1"/>
</dbReference>
<dbReference type="SUPFAM" id="SSF53335">
    <property type="entry name" value="S-adenosyl-L-methionine-dependent methyltransferases"/>
    <property type="match status" value="1"/>
</dbReference>
<evidence type="ECO:0000313" key="2">
    <source>
        <dbReference type="Proteomes" id="UP000054314"/>
    </source>
</evidence>
<proteinExistence type="predicted"/>
<keyword evidence="2" id="KW-1185">Reference proteome</keyword>
<dbReference type="Proteomes" id="UP000054314">
    <property type="component" value="Unassembled WGS sequence"/>
</dbReference>
<evidence type="ECO:0000313" key="1">
    <source>
        <dbReference type="EMBL" id="KGM10093.1"/>
    </source>
</evidence>
<dbReference type="InterPro" id="IPR029063">
    <property type="entry name" value="SAM-dependent_MTases_sf"/>
</dbReference>
<comment type="caution">
    <text evidence="1">The sequence shown here is derived from an EMBL/GenBank/DDBJ whole genome shotgun (WGS) entry which is preliminary data.</text>
</comment>
<accession>A0A0A0BNL4</accession>
<dbReference type="EMBL" id="AXCZ01000157">
    <property type="protein sequence ID" value="KGM10093.1"/>
    <property type="molecule type" value="Genomic_DNA"/>
</dbReference>
<gene>
    <name evidence="1" type="ORF">N869_14605</name>
</gene>
<organism evidence="1 2">
    <name type="scientific">Cellulomonas bogoriensis 69B4 = DSM 16987</name>
    <dbReference type="NCBI Taxonomy" id="1386082"/>
    <lineage>
        <taxon>Bacteria</taxon>
        <taxon>Bacillati</taxon>
        <taxon>Actinomycetota</taxon>
        <taxon>Actinomycetes</taxon>
        <taxon>Micrococcales</taxon>
        <taxon>Cellulomonadaceae</taxon>
        <taxon>Cellulomonas</taxon>
    </lineage>
</organism>
<feature type="non-terminal residue" evidence="1">
    <location>
        <position position="1"/>
    </location>
</feature>
<name>A0A0A0BNL4_9CELL</name>
<reference evidence="1 2" key="1">
    <citation type="submission" date="2013-08" db="EMBL/GenBank/DDBJ databases">
        <title>Genome sequencing of Cellulomonas bogoriensis 69B4.</title>
        <authorList>
            <person name="Chen F."/>
            <person name="Li Y."/>
            <person name="Wang G."/>
        </authorList>
    </citation>
    <scope>NUCLEOTIDE SEQUENCE [LARGE SCALE GENOMIC DNA]</scope>
    <source>
        <strain evidence="1 2">69B4</strain>
    </source>
</reference>